<sequence length="260" mass="30031">MFLSPLLNSHFPSYTKNRFKESVTVFWYNQEFSQSRFPPGQTVSKACTLICLLVAQQISQTGLLLYDVEKSPEIITIIAEAMIKGNTIHACIIKKGLISHPYLSTEEALKFGGKSLELLKEWTFRVFYEKIENCLYQNISNFLHKWYSAPRSKNLFMLLITCGRTILFMFQETTYMVTFFDSHSHSTAENPNRGLVIAQATIDKLEHLCEWYTEDILNKCYNTEANQYELAFLYPYKSPCCGCNSLCNCGSHCRNHTHNM</sequence>
<organism evidence="1 2">
    <name type="scientific">Xylocopa violacea</name>
    <name type="common">Violet carpenter bee</name>
    <name type="synonym">Apis violacea</name>
    <dbReference type="NCBI Taxonomy" id="135666"/>
    <lineage>
        <taxon>Eukaryota</taxon>
        <taxon>Metazoa</taxon>
        <taxon>Ecdysozoa</taxon>
        <taxon>Arthropoda</taxon>
        <taxon>Hexapoda</taxon>
        <taxon>Insecta</taxon>
        <taxon>Pterygota</taxon>
        <taxon>Neoptera</taxon>
        <taxon>Endopterygota</taxon>
        <taxon>Hymenoptera</taxon>
        <taxon>Apocrita</taxon>
        <taxon>Aculeata</taxon>
        <taxon>Apoidea</taxon>
        <taxon>Anthophila</taxon>
        <taxon>Apidae</taxon>
        <taxon>Xylocopa</taxon>
        <taxon>Xylocopa</taxon>
    </lineage>
</organism>
<keyword evidence="2" id="KW-1185">Reference proteome</keyword>
<dbReference type="PANTHER" id="PTHR37962">
    <property type="entry name" value="MALE STERILE (3) 76CA"/>
    <property type="match status" value="1"/>
</dbReference>
<proteinExistence type="predicted"/>
<accession>A0ABP1NSV3</accession>
<comment type="caution">
    <text evidence="1">The sequence shown here is derived from an EMBL/GenBank/DDBJ whole genome shotgun (WGS) entry which is preliminary data.</text>
</comment>
<evidence type="ECO:0000313" key="2">
    <source>
        <dbReference type="Proteomes" id="UP001642520"/>
    </source>
</evidence>
<dbReference type="Proteomes" id="UP001642520">
    <property type="component" value="Unassembled WGS sequence"/>
</dbReference>
<name>A0ABP1NSV3_XYLVO</name>
<evidence type="ECO:0000313" key="1">
    <source>
        <dbReference type="EMBL" id="CAL7943223.1"/>
    </source>
</evidence>
<protein>
    <submittedName>
        <fullName evidence="1">Uncharacterized protein</fullName>
    </submittedName>
</protein>
<gene>
    <name evidence="1" type="ORF">XYLVIOL_LOCUS5960</name>
</gene>
<dbReference type="PANTHER" id="PTHR37962:SF2">
    <property type="entry name" value="MALE STERILE (3) 76CA"/>
    <property type="match status" value="1"/>
</dbReference>
<dbReference type="EMBL" id="CAXAJV020001293">
    <property type="protein sequence ID" value="CAL7943223.1"/>
    <property type="molecule type" value="Genomic_DNA"/>
</dbReference>
<reference evidence="1 2" key="1">
    <citation type="submission" date="2024-08" db="EMBL/GenBank/DDBJ databases">
        <authorList>
            <person name="Will J Nash"/>
            <person name="Angela Man"/>
            <person name="Seanna McTaggart"/>
            <person name="Kendall Baker"/>
            <person name="Tom Barker"/>
            <person name="Leah Catchpole"/>
            <person name="Alex Durrant"/>
            <person name="Karim Gharbi"/>
            <person name="Naomi Irish"/>
            <person name="Gemy Kaithakottil"/>
            <person name="Debby Ku"/>
            <person name="Aaliyah Providence"/>
            <person name="Felix Shaw"/>
            <person name="David Swarbreck"/>
            <person name="Chris Watkins"/>
            <person name="Ann M. McCartney"/>
            <person name="Giulio Formenti"/>
            <person name="Alice Mouton"/>
            <person name="Noel Vella"/>
            <person name="Bjorn M von Reumont"/>
            <person name="Adriana Vella"/>
            <person name="Wilfried Haerty"/>
        </authorList>
    </citation>
    <scope>NUCLEOTIDE SEQUENCE [LARGE SCALE GENOMIC DNA]</scope>
</reference>